<sequence length="371" mass="43807">MNMERQLREEERIRAGYYQQHNYTWQYVLQPEEYQDLLSREVNGKHLQIHPFHPKNNWTDFIRFKVGNAGGDCDSSAATMLTFKMVYTYLNDGKIIPQDGKYNEYKIEKAGAIYCGDTMTSGWAILKRYLAYQHKALQDKNPELFDDFDKWVKVKYDGVPITNFENDCKRGFKEYCYYFAEQMAAPVGQVLSSDCKLFLENVWNQGNMIPVPEFFNKARAREDYGDTIDRMLTYLYYFIISDGNDKYLKLLFCVEEKCKTDIEEAEKATKAVEKTKEWISQVCGEKTGKGAWNTFVEIHFLQPFCKLDENGIYIPVCMFNNQPLRYTYPPYYEKQLRFLPGTLEECECFFRTCNTAILERSRLIQEKIKEV</sequence>
<reference evidence="1 2" key="1">
    <citation type="submission" date="2018-08" db="EMBL/GenBank/DDBJ databases">
        <title>A genome reference for cultivated species of the human gut microbiota.</title>
        <authorList>
            <person name="Zou Y."/>
            <person name="Xue W."/>
            <person name="Luo G."/>
        </authorList>
    </citation>
    <scope>NUCLEOTIDE SEQUENCE [LARGE SCALE GENOMIC DNA]</scope>
    <source>
        <strain evidence="1 2">AF10-31</strain>
    </source>
</reference>
<dbReference type="AlphaFoldDB" id="A0A413CUY5"/>
<protein>
    <submittedName>
        <fullName evidence="1">Uncharacterized protein</fullName>
    </submittedName>
</protein>
<evidence type="ECO:0000313" key="1">
    <source>
        <dbReference type="EMBL" id="RGW75488.1"/>
    </source>
</evidence>
<organism evidence="1 2">
    <name type="scientific">Holdemanella biformis</name>
    <dbReference type="NCBI Taxonomy" id="1735"/>
    <lineage>
        <taxon>Bacteria</taxon>
        <taxon>Bacillati</taxon>
        <taxon>Bacillota</taxon>
        <taxon>Erysipelotrichia</taxon>
        <taxon>Erysipelotrichales</taxon>
        <taxon>Erysipelotrichaceae</taxon>
        <taxon>Holdemanella</taxon>
    </lineage>
</organism>
<gene>
    <name evidence="1" type="ORF">DWV56_04645</name>
</gene>
<dbReference type="Proteomes" id="UP000284651">
    <property type="component" value="Unassembled WGS sequence"/>
</dbReference>
<proteinExistence type="predicted"/>
<evidence type="ECO:0000313" key="2">
    <source>
        <dbReference type="Proteomes" id="UP000284651"/>
    </source>
</evidence>
<accession>A0A413CUY5</accession>
<name>A0A413CUY5_9FIRM</name>
<dbReference type="EMBL" id="QSAT01000011">
    <property type="protein sequence ID" value="RGW75488.1"/>
    <property type="molecule type" value="Genomic_DNA"/>
</dbReference>
<dbReference type="RefSeq" id="WP_118357063.1">
    <property type="nucleotide sequence ID" value="NZ_CATXNH010000030.1"/>
</dbReference>
<comment type="caution">
    <text evidence="1">The sequence shown here is derived from an EMBL/GenBank/DDBJ whole genome shotgun (WGS) entry which is preliminary data.</text>
</comment>